<evidence type="ECO:0000256" key="1">
    <source>
        <dbReference type="SAM" id="MobiDB-lite"/>
    </source>
</evidence>
<dbReference type="RefSeq" id="WP_157171621.1">
    <property type="nucleotide sequence ID" value="NZ_CAWPHS010000050.1"/>
</dbReference>
<keyword evidence="3" id="KW-1185">Reference proteome</keyword>
<evidence type="ECO:0000313" key="2">
    <source>
        <dbReference type="EMBL" id="NKY89643.1"/>
    </source>
</evidence>
<name>A0A7X6M3G3_9NOCA</name>
<protein>
    <submittedName>
        <fullName evidence="2">Uncharacterized protein</fullName>
    </submittedName>
</protein>
<gene>
    <name evidence="2" type="ORF">HGA07_29120</name>
</gene>
<feature type="region of interest" description="Disordered" evidence="1">
    <location>
        <begin position="33"/>
        <end position="68"/>
    </location>
</feature>
<proteinExistence type="predicted"/>
<dbReference type="AlphaFoldDB" id="A0A7X6M3G3"/>
<sequence length="175" mass="18405">MSTVDRVLTDYPMIVLRVVRIADLGDDPAKVRWSARTDDDPDVDAGPSITLDQGAASAPDHAGEPQGTRVRSATLREFGRALNAAGGSVASKTAQKVLIGEFLRSESWRLRSLGEVVRGYRQWRAELTGGPADAPFDAEQALGAAFADVVLHGNAAGAQAKALHAVLVGACSSRV</sequence>
<organism evidence="2 3">
    <name type="scientific">Nocardia veterana</name>
    <dbReference type="NCBI Taxonomy" id="132249"/>
    <lineage>
        <taxon>Bacteria</taxon>
        <taxon>Bacillati</taxon>
        <taxon>Actinomycetota</taxon>
        <taxon>Actinomycetes</taxon>
        <taxon>Mycobacteriales</taxon>
        <taxon>Nocardiaceae</taxon>
        <taxon>Nocardia</taxon>
    </lineage>
</organism>
<dbReference type="EMBL" id="JAAXPE010000054">
    <property type="protein sequence ID" value="NKY89643.1"/>
    <property type="molecule type" value="Genomic_DNA"/>
</dbReference>
<reference evidence="2 3" key="1">
    <citation type="submission" date="2020-04" db="EMBL/GenBank/DDBJ databases">
        <title>MicrobeNet Type strains.</title>
        <authorList>
            <person name="Nicholson A.C."/>
        </authorList>
    </citation>
    <scope>NUCLEOTIDE SEQUENCE [LARGE SCALE GENOMIC DNA]</scope>
    <source>
        <strain evidence="2 3">DSM 44445</strain>
    </source>
</reference>
<comment type="caution">
    <text evidence="2">The sequence shown here is derived from an EMBL/GenBank/DDBJ whole genome shotgun (WGS) entry which is preliminary data.</text>
</comment>
<accession>A0A7X6M3G3</accession>
<evidence type="ECO:0000313" key="3">
    <source>
        <dbReference type="Proteomes" id="UP000523447"/>
    </source>
</evidence>
<dbReference type="Proteomes" id="UP000523447">
    <property type="component" value="Unassembled WGS sequence"/>
</dbReference>